<evidence type="ECO:0000313" key="3">
    <source>
        <dbReference type="Proteomes" id="UP000830401"/>
    </source>
</evidence>
<sequence length="210" mass="22975">MRQFLPLLLLSAATPVLGQVAATTPAASAASTFEARPWYRPNHVQVQTAGGMGLLAAGVGYTTLRDRLEADVLVGYVPEKHAGSTLSIFTAKLLYSPYTLPLSDKFVLRPLTIGIYGSYTHGTINDEVRGQYTKGYYWFSTDTRIGPLLGGRLSYLRPTTTPTARQRRISAYYELGSNDLYLVSLFTNANRKSLSPADVLTLGLGLKMDF</sequence>
<evidence type="ECO:0000313" key="2">
    <source>
        <dbReference type="EMBL" id="UOQ66253.1"/>
    </source>
</evidence>
<feature type="signal peptide" evidence="1">
    <location>
        <begin position="1"/>
        <end position="18"/>
    </location>
</feature>
<dbReference type="Proteomes" id="UP000830401">
    <property type="component" value="Chromosome"/>
</dbReference>
<evidence type="ECO:0000256" key="1">
    <source>
        <dbReference type="SAM" id="SignalP"/>
    </source>
</evidence>
<dbReference type="EMBL" id="CP095061">
    <property type="protein sequence ID" value="UOQ66253.1"/>
    <property type="molecule type" value="Genomic_DNA"/>
</dbReference>
<accession>A0ABY4G5U4</accession>
<protein>
    <recommendedName>
        <fullName evidence="4">Outer membrane protein beta-barrel domain-containing protein</fullName>
    </recommendedName>
</protein>
<dbReference type="RefSeq" id="WP_245120231.1">
    <property type="nucleotide sequence ID" value="NZ_CP095061.1"/>
</dbReference>
<keyword evidence="1" id="KW-0732">Signal</keyword>
<keyword evidence="3" id="KW-1185">Reference proteome</keyword>
<reference evidence="2" key="1">
    <citation type="submission" date="2022-04" db="EMBL/GenBank/DDBJ databases">
        <title>Hymenobacter sp. isolated from the air.</title>
        <authorList>
            <person name="Won M."/>
            <person name="Lee C.-M."/>
            <person name="Woen H.-Y."/>
            <person name="Kwon S.-W."/>
        </authorList>
    </citation>
    <scope>NUCLEOTIDE SEQUENCE</scope>
    <source>
        <strain evidence="2">5420S-77</strain>
    </source>
</reference>
<gene>
    <name evidence="2" type="ORF">MUN86_22625</name>
</gene>
<feature type="chain" id="PRO_5046682259" description="Outer membrane protein beta-barrel domain-containing protein" evidence="1">
    <location>
        <begin position="19"/>
        <end position="210"/>
    </location>
</feature>
<proteinExistence type="predicted"/>
<organism evidence="2 3">
    <name type="scientific">Hymenobacter volaticus</name>
    <dbReference type="NCBI Taxonomy" id="2932254"/>
    <lineage>
        <taxon>Bacteria</taxon>
        <taxon>Pseudomonadati</taxon>
        <taxon>Bacteroidota</taxon>
        <taxon>Cytophagia</taxon>
        <taxon>Cytophagales</taxon>
        <taxon>Hymenobacteraceae</taxon>
        <taxon>Hymenobacter</taxon>
    </lineage>
</organism>
<evidence type="ECO:0008006" key="4">
    <source>
        <dbReference type="Google" id="ProtNLM"/>
    </source>
</evidence>
<name>A0ABY4G5U4_9BACT</name>